<evidence type="ECO:0000313" key="2">
    <source>
        <dbReference type="Proteomes" id="UP000248314"/>
    </source>
</evidence>
<comment type="caution">
    <text evidence="1">The sequence shown here is derived from an EMBL/GenBank/DDBJ whole genome shotgun (WGS) entry which is preliminary data.</text>
</comment>
<sequence length="251" mass="28224">MMTQIQDAIKVVDEFSALSTGSVFGQISKVQFIKELKERICHPRSIVQSKNGTCGAAVLCKYVAEVNPVLFANMTIGLYTEGKFRNNGLKLIVTEAMMRGTSTDLHFKGYNRMFSVDAILQGAITNKNNWILKMNPFKGESGLSTFMYPWFIPRFIKQFVGTAFCKVVCWPTNSTLEVINYSRFFVIAMVHLGKDELFSTSLLSNHYVQIIGCSEGKVSYWSWGRACSYDATKGLGNGIHQLFILKKSDEK</sequence>
<reference evidence="1 2" key="1">
    <citation type="submission" date="2018-05" db="EMBL/GenBank/DDBJ databases">
        <title>Genomic Encyclopedia of Type Strains, Phase I: the one thousand microbial genomes (KMG-I) project.</title>
        <authorList>
            <person name="Kyrpides N."/>
        </authorList>
    </citation>
    <scope>NUCLEOTIDE SEQUENCE [LARGE SCALE GENOMIC DNA]</scope>
    <source>
        <strain evidence="1 2">DSM 15611</strain>
    </source>
</reference>
<dbReference type="AlphaFoldDB" id="A0A318HPL6"/>
<protein>
    <submittedName>
        <fullName evidence="1">Uncharacterized protein</fullName>
    </submittedName>
</protein>
<name>A0A318HPL6_9BACT</name>
<evidence type="ECO:0000313" key="1">
    <source>
        <dbReference type="EMBL" id="PXX18480.1"/>
    </source>
</evidence>
<organism evidence="1 2">
    <name type="scientific">Hoylesella shahii DSM 15611 = JCM 12083</name>
    <dbReference type="NCBI Taxonomy" id="1122991"/>
    <lineage>
        <taxon>Bacteria</taxon>
        <taxon>Pseudomonadati</taxon>
        <taxon>Bacteroidota</taxon>
        <taxon>Bacteroidia</taxon>
        <taxon>Bacteroidales</taxon>
        <taxon>Prevotellaceae</taxon>
        <taxon>Hoylesella</taxon>
    </lineage>
</organism>
<gene>
    <name evidence="1" type="ORF">EJ73_02597</name>
</gene>
<dbReference type="RefSeq" id="WP_025817358.1">
    <property type="nucleotide sequence ID" value="NZ_QJJX01000049.1"/>
</dbReference>
<proteinExistence type="predicted"/>
<accession>A0A318HPL6</accession>
<dbReference type="OrthoDB" id="1078009at2"/>
<dbReference type="Proteomes" id="UP000248314">
    <property type="component" value="Unassembled WGS sequence"/>
</dbReference>
<dbReference type="EMBL" id="QJJX01000049">
    <property type="protein sequence ID" value="PXX18480.1"/>
    <property type="molecule type" value="Genomic_DNA"/>
</dbReference>
<keyword evidence="2" id="KW-1185">Reference proteome</keyword>